<feature type="signal peptide" evidence="1">
    <location>
        <begin position="1"/>
        <end position="22"/>
    </location>
</feature>
<reference evidence="2 3" key="2">
    <citation type="submission" date="2020-03" db="EMBL/GenBank/DDBJ databases">
        <title>Devosia chinhatensis sp. nov., isolated from a hexachlorocyclohexane (HCH) dump site in India.</title>
        <authorList>
            <person name="Kumar M."/>
            <person name="Lal R."/>
        </authorList>
    </citation>
    <scope>NUCLEOTIDE SEQUENCE [LARGE SCALE GENOMIC DNA]</scope>
    <source>
        <strain evidence="2 3">H239</strain>
    </source>
</reference>
<gene>
    <name evidence="2" type="ORF">G5575_07255</name>
</gene>
<evidence type="ECO:0000313" key="3">
    <source>
        <dbReference type="Proteomes" id="UP000474802"/>
    </source>
</evidence>
<reference evidence="2 3" key="1">
    <citation type="submission" date="2020-02" db="EMBL/GenBank/DDBJ databases">
        <authorList>
            <person name="Khan S.A."/>
            <person name="Jeon C.O."/>
            <person name="Chun B.H."/>
        </authorList>
    </citation>
    <scope>NUCLEOTIDE SEQUENCE [LARGE SCALE GENOMIC DNA]</scope>
    <source>
        <strain evidence="2 3">H239</strain>
    </source>
</reference>
<keyword evidence="1" id="KW-0732">Signal</keyword>
<comment type="caution">
    <text evidence="2">The sequence shown here is derived from an EMBL/GenBank/DDBJ whole genome shotgun (WGS) entry which is preliminary data.</text>
</comment>
<protein>
    <submittedName>
        <fullName evidence="2">Uncharacterized protein</fullName>
    </submittedName>
</protein>
<feature type="chain" id="PRO_5026678475" evidence="1">
    <location>
        <begin position="23"/>
        <end position="185"/>
    </location>
</feature>
<name>A0A6M1SL07_9HYPH</name>
<dbReference type="RefSeq" id="WP_164533660.1">
    <property type="nucleotide sequence ID" value="NZ_JAALFG010000001.1"/>
</dbReference>
<sequence length="185" mass="19420">MKRVLTVLALPLLMSFPMPVFAQTGGAQCAVLEEDTERLACYDGLFRNTEAAATGAAVTLESEQLIPARPSGRAPATITVSCEASGLQVAFGFAGNTMSIQGNDTGLTLQYDLQRARSSTLPVNAANTAILLNNNNDAVAFLNALEGATNLTVRVTPASTRSLNVRFNVADFDQVVAPVVEACAQ</sequence>
<organism evidence="2 3">
    <name type="scientific">Devosia aurantiaca</name>
    <dbReference type="NCBI Taxonomy" id="2714858"/>
    <lineage>
        <taxon>Bacteria</taxon>
        <taxon>Pseudomonadati</taxon>
        <taxon>Pseudomonadota</taxon>
        <taxon>Alphaproteobacteria</taxon>
        <taxon>Hyphomicrobiales</taxon>
        <taxon>Devosiaceae</taxon>
        <taxon>Devosia</taxon>
    </lineage>
</organism>
<evidence type="ECO:0000256" key="1">
    <source>
        <dbReference type="SAM" id="SignalP"/>
    </source>
</evidence>
<keyword evidence="3" id="KW-1185">Reference proteome</keyword>
<dbReference type="AlphaFoldDB" id="A0A6M1SL07"/>
<evidence type="ECO:0000313" key="2">
    <source>
        <dbReference type="EMBL" id="NGP17484.1"/>
    </source>
</evidence>
<proteinExistence type="predicted"/>
<dbReference type="EMBL" id="JAALFG010000001">
    <property type="protein sequence ID" value="NGP17484.1"/>
    <property type="molecule type" value="Genomic_DNA"/>
</dbReference>
<dbReference type="Proteomes" id="UP000474802">
    <property type="component" value="Unassembled WGS sequence"/>
</dbReference>
<accession>A0A6M1SL07</accession>